<protein>
    <submittedName>
        <fullName evidence="1">Uncharacterized protein</fullName>
    </submittedName>
</protein>
<sequence length="30" mass="3478">MNTFKIDNITILGWRFLDNGAFAQTNPSEY</sequence>
<name>A0A382FKD6_9ZZZZ</name>
<gene>
    <name evidence="1" type="ORF">METZ01_LOCUS216410</name>
</gene>
<proteinExistence type="predicted"/>
<reference evidence="1" key="1">
    <citation type="submission" date="2018-05" db="EMBL/GenBank/DDBJ databases">
        <authorList>
            <person name="Lanie J.A."/>
            <person name="Ng W.-L."/>
            <person name="Kazmierczak K.M."/>
            <person name="Andrzejewski T.M."/>
            <person name="Davidsen T.M."/>
            <person name="Wayne K.J."/>
            <person name="Tettelin H."/>
            <person name="Glass J.I."/>
            <person name="Rusch D."/>
            <person name="Podicherti R."/>
            <person name="Tsui H.-C.T."/>
            <person name="Winkler M.E."/>
        </authorList>
    </citation>
    <scope>NUCLEOTIDE SEQUENCE</scope>
</reference>
<dbReference type="AlphaFoldDB" id="A0A382FKD6"/>
<dbReference type="EMBL" id="UINC01050511">
    <property type="protein sequence ID" value="SVB63556.1"/>
    <property type="molecule type" value="Genomic_DNA"/>
</dbReference>
<organism evidence="1">
    <name type="scientific">marine metagenome</name>
    <dbReference type="NCBI Taxonomy" id="408172"/>
    <lineage>
        <taxon>unclassified sequences</taxon>
        <taxon>metagenomes</taxon>
        <taxon>ecological metagenomes</taxon>
    </lineage>
</organism>
<accession>A0A382FKD6</accession>
<evidence type="ECO:0000313" key="1">
    <source>
        <dbReference type="EMBL" id="SVB63556.1"/>
    </source>
</evidence>